<evidence type="ECO:0000256" key="1">
    <source>
        <dbReference type="ARBA" id="ARBA00022690"/>
    </source>
</evidence>
<dbReference type="InterPro" id="IPR000010">
    <property type="entry name" value="Cystatin_dom"/>
</dbReference>
<gene>
    <name evidence="5" type="ORF">V5N11_023718</name>
</gene>
<feature type="compositionally biased region" description="Basic and acidic residues" evidence="3">
    <location>
        <begin position="47"/>
        <end position="58"/>
    </location>
</feature>
<dbReference type="NCBIfam" id="TIGR01638">
    <property type="entry name" value="Atha_cystat_rel"/>
    <property type="match status" value="1"/>
</dbReference>
<keyword evidence="2" id="KW-0789">Thiol protease inhibitor</keyword>
<reference evidence="5 6" key="1">
    <citation type="submission" date="2024-04" db="EMBL/GenBank/DDBJ databases">
        <title>Genome assembly C_amara_ONT_v2.</title>
        <authorList>
            <person name="Yant L."/>
            <person name="Moore C."/>
            <person name="Slenker M."/>
        </authorList>
    </citation>
    <scope>NUCLEOTIDE SEQUENCE [LARGE SCALE GENOMIC DNA]</scope>
    <source>
        <tissue evidence="5">Leaf</tissue>
    </source>
</reference>
<organism evidence="5 6">
    <name type="scientific">Cardamine amara subsp. amara</name>
    <dbReference type="NCBI Taxonomy" id="228776"/>
    <lineage>
        <taxon>Eukaryota</taxon>
        <taxon>Viridiplantae</taxon>
        <taxon>Streptophyta</taxon>
        <taxon>Embryophyta</taxon>
        <taxon>Tracheophyta</taxon>
        <taxon>Spermatophyta</taxon>
        <taxon>Magnoliopsida</taxon>
        <taxon>eudicotyledons</taxon>
        <taxon>Gunneridae</taxon>
        <taxon>Pentapetalae</taxon>
        <taxon>rosids</taxon>
        <taxon>malvids</taxon>
        <taxon>Brassicales</taxon>
        <taxon>Brassicaceae</taxon>
        <taxon>Cardamineae</taxon>
        <taxon>Cardamine</taxon>
    </lineage>
</organism>
<feature type="domain" description="Cystatin" evidence="4">
    <location>
        <begin position="127"/>
        <end position="178"/>
    </location>
</feature>
<dbReference type="GO" id="GO:0004869">
    <property type="term" value="F:cysteine-type endopeptidase inhibitor activity"/>
    <property type="evidence" value="ECO:0007669"/>
    <property type="project" value="UniProtKB-KW"/>
</dbReference>
<dbReference type="InterPro" id="IPR006525">
    <property type="entry name" value="Cystatin-related_pln"/>
</dbReference>
<name>A0ABD1AYC8_CARAN</name>
<feature type="region of interest" description="Disordered" evidence="3">
    <location>
        <begin position="1"/>
        <end position="63"/>
    </location>
</feature>
<proteinExistence type="predicted"/>
<dbReference type="Gene3D" id="3.10.450.10">
    <property type="match status" value="1"/>
</dbReference>
<keyword evidence="1" id="KW-0646">Protease inhibitor</keyword>
<protein>
    <recommendedName>
        <fullName evidence="4">Cystatin domain-containing protein</fullName>
    </recommendedName>
</protein>
<dbReference type="InterPro" id="IPR046350">
    <property type="entry name" value="Cystatin_sf"/>
</dbReference>
<sequence length="224" mass="25603">MAPKSSDGETNDGSSKETEAMEISTGSLLGKRKVESEEDSDSSWGKDSFDGREYHSSDDMEEYSSDEYERRNRFYRRTVIETKGFFESCCKFPRYLWYGIVKISDLEKEVHQGVSCRQFLANMACECLEKYNKKNNKGFNVKFDRILRANFNPSSTTKYYITFAARESDSPDAPLVEYQAKAARRAGKTYPILCRPSPPKTHDHLRGDGGDQLKEVAKVTEEIS</sequence>
<keyword evidence="6" id="KW-1185">Reference proteome</keyword>
<accession>A0ABD1AYC8</accession>
<dbReference type="Pfam" id="PF00031">
    <property type="entry name" value="Cystatin"/>
    <property type="match status" value="1"/>
</dbReference>
<dbReference type="Proteomes" id="UP001558713">
    <property type="component" value="Unassembled WGS sequence"/>
</dbReference>
<dbReference type="PANTHER" id="PTHR31228:SF3">
    <property type="entry name" value="CYSTATIN-LIKE PROTEIN"/>
    <property type="match status" value="1"/>
</dbReference>
<dbReference type="SUPFAM" id="SSF54403">
    <property type="entry name" value="Cystatin/monellin"/>
    <property type="match status" value="1"/>
</dbReference>
<evidence type="ECO:0000313" key="6">
    <source>
        <dbReference type="Proteomes" id="UP001558713"/>
    </source>
</evidence>
<evidence type="ECO:0000256" key="3">
    <source>
        <dbReference type="SAM" id="MobiDB-lite"/>
    </source>
</evidence>
<dbReference type="EMBL" id="JBANAX010000379">
    <property type="protein sequence ID" value="KAL1211722.1"/>
    <property type="molecule type" value="Genomic_DNA"/>
</dbReference>
<comment type="caution">
    <text evidence="5">The sequence shown here is derived from an EMBL/GenBank/DDBJ whole genome shotgun (WGS) entry which is preliminary data.</text>
</comment>
<dbReference type="AlphaFoldDB" id="A0ABD1AYC8"/>
<evidence type="ECO:0000313" key="5">
    <source>
        <dbReference type="EMBL" id="KAL1211722.1"/>
    </source>
</evidence>
<evidence type="ECO:0000259" key="4">
    <source>
        <dbReference type="Pfam" id="PF00031"/>
    </source>
</evidence>
<dbReference type="PANTHER" id="PTHR31228">
    <property type="entry name" value="CYSTATIN/MONELLIN SUPERFAMILY PROTEIN"/>
    <property type="match status" value="1"/>
</dbReference>
<evidence type="ECO:0000256" key="2">
    <source>
        <dbReference type="ARBA" id="ARBA00022704"/>
    </source>
</evidence>